<feature type="transmembrane region" description="Helical" evidence="1">
    <location>
        <begin position="32"/>
        <end position="50"/>
    </location>
</feature>
<accession>A0ABV1E8R2</accession>
<reference evidence="2 3" key="1">
    <citation type="submission" date="2024-03" db="EMBL/GenBank/DDBJ databases">
        <title>Human intestinal bacterial collection.</title>
        <authorList>
            <person name="Pauvert C."/>
            <person name="Hitch T.C.A."/>
            <person name="Clavel T."/>
        </authorList>
    </citation>
    <scope>NUCLEOTIDE SEQUENCE [LARGE SCALE GENOMIC DNA]</scope>
    <source>
        <strain evidence="2 3">CLA-AP-H29</strain>
    </source>
</reference>
<keyword evidence="1" id="KW-1133">Transmembrane helix</keyword>
<evidence type="ECO:0000313" key="2">
    <source>
        <dbReference type="EMBL" id="MEQ2443694.1"/>
    </source>
</evidence>
<dbReference type="RefSeq" id="WP_349231806.1">
    <property type="nucleotide sequence ID" value="NZ_JBBMFK010000013.1"/>
</dbReference>
<feature type="transmembrane region" description="Helical" evidence="1">
    <location>
        <begin position="119"/>
        <end position="137"/>
    </location>
</feature>
<protein>
    <submittedName>
        <fullName evidence="2">Uncharacterized protein</fullName>
    </submittedName>
</protein>
<keyword evidence="1" id="KW-0472">Membrane</keyword>
<proteinExistence type="predicted"/>
<comment type="caution">
    <text evidence="2">The sequence shown here is derived from an EMBL/GenBank/DDBJ whole genome shotgun (WGS) entry which is preliminary data.</text>
</comment>
<evidence type="ECO:0000313" key="3">
    <source>
        <dbReference type="Proteomes" id="UP001464378"/>
    </source>
</evidence>
<dbReference type="EMBL" id="JBBMFK010000013">
    <property type="protein sequence ID" value="MEQ2443694.1"/>
    <property type="molecule type" value="Genomic_DNA"/>
</dbReference>
<name>A0ABV1E8R2_9FIRM</name>
<gene>
    <name evidence="2" type="ORF">WMO64_09435</name>
</gene>
<feature type="transmembrane region" description="Helical" evidence="1">
    <location>
        <begin position="7"/>
        <end position="26"/>
    </location>
</feature>
<sequence length="174" mass="19580">MKREHRLYNIILPIWLLILFPEIWLILLPGNLIVDCLVLFLTLLALKHQGKGRVMKKLWWKFWLLGFAADAVGVAWMFLGLLPAWIAGSGQVGELPAIVAAWEDSVGHITHSAFAHPAAFAWTLIGVALAGACIYFFDKKAMGRCELLTPREKHIIALTMAVITAPWLFFIPMY</sequence>
<feature type="transmembrane region" description="Helical" evidence="1">
    <location>
        <begin position="62"/>
        <end position="86"/>
    </location>
</feature>
<keyword evidence="1" id="KW-0812">Transmembrane</keyword>
<organism evidence="2 3">
    <name type="scientific">Pseudoflavonifractor intestinihominis</name>
    <dbReference type="NCBI Taxonomy" id="3133171"/>
    <lineage>
        <taxon>Bacteria</taxon>
        <taxon>Bacillati</taxon>
        <taxon>Bacillota</taxon>
        <taxon>Clostridia</taxon>
        <taxon>Eubacteriales</taxon>
        <taxon>Oscillospiraceae</taxon>
        <taxon>Pseudoflavonifractor</taxon>
    </lineage>
</organism>
<keyword evidence="3" id="KW-1185">Reference proteome</keyword>
<dbReference type="Proteomes" id="UP001464378">
    <property type="component" value="Unassembled WGS sequence"/>
</dbReference>
<feature type="transmembrane region" description="Helical" evidence="1">
    <location>
        <begin position="155"/>
        <end position="173"/>
    </location>
</feature>
<evidence type="ECO:0000256" key="1">
    <source>
        <dbReference type="SAM" id="Phobius"/>
    </source>
</evidence>